<evidence type="ECO:0008006" key="4">
    <source>
        <dbReference type="Google" id="ProtNLM"/>
    </source>
</evidence>
<keyword evidence="3" id="KW-1185">Reference proteome</keyword>
<reference evidence="2 3" key="1">
    <citation type="submission" date="2018-09" db="EMBL/GenBank/DDBJ databases">
        <title>The draft genome of Acinetobacter spp. strains.</title>
        <authorList>
            <person name="Qin J."/>
            <person name="Feng Y."/>
            <person name="Zong Z."/>
        </authorList>
    </citation>
    <scope>NUCLEOTIDE SEQUENCE [LARGE SCALE GENOMIC DNA]</scope>
    <source>
        <strain evidence="2 3">WCHAc060012</strain>
    </source>
</reference>
<comment type="caution">
    <text evidence="2">The sequence shown here is derived from an EMBL/GenBank/DDBJ whole genome shotgun (WGS) entry which is preliminary data.</text>
</comment>
<dbReference type="AlphaFoldDB" id="A0A3A8EB06"/>
<sequence>MMKHKSLKFSVLSIALTSLLTACGGGSGGSTETPFTPKTVSGTAVDFYLSGATVQFDNCKNTDGSFVTVQTNATGKFSFETTASCQNSPLTITGGIDIATGLNFTGTLKLKATDLQALGSGKVVVSPLTTLQAYAGSADIPTLLSNLGLSPETLSKLQTSNYDLSTFDPVTDASAKDMATIFVIQQLANQIEDSLQAVNNADGTPALDVSKATEIAFGALAKHLETNTLFTAGTAQISPAALTTILNTAVANANTIINDPETEIDNSVITQVNSNITTVSNLMNAVVISGANLTAEELQTKLQNNEGNIQDNLQEQLKTPVYSGLELASYTLDQLKNSSSANPLNIGLSQLTNNLSVAFKLENAKTELKDTIKLAFKLNGTRGTKQESLNVTVNNILTTFNVDGSIKLATIPQGAVVTITSTLNNTNNATFTLDNNIDVSASNGAISLQALIDSNATLKGYYNQFYGQLATNDAVTATAFVLPITYVVDSSLGLSSATVDFNGESFIGPSVTAYFKLN</sequence>
<name>A0A3A8EB06_9GAMM</name>
<keyword evidence="1" id="KW-0732">Signal</keyword>
<feature type="signal peptide" evidence="1">
    <location>
        <begin position="1"/>
        <end position="22"/>
    </location>
</feature>
<evidence type="ECO:0000256" key="1">
    <source>
        <dbReference type="SAM" id="SignalP"/>
    </source>
</evidence>
<proteinExistence type="predicted"/>
<gene>
    <name evidence="2" type="ORF">D7V32_08700</name>
</gene>
<feature type="chain" id="PRO_5017203922" description="Lipoprotein" evidence="1">
    <location>
        <begin position="23"/>
        <end position="518"/>
    </location>
</feature>
<evidence type="ECO:0000313" key="2">
    <source>
        <dbReference type="EMBL" id="RKG31308.1"/>
    </source>
</evidence>
<dbReference type="OrthoDB" id="6670339at2"/>
<evidence type="ECO:0000313" key="3">
    <source>
        <dbReference type="Proteomes" id="UP000282388"/>
    </source>
</evidence>
<organism evidence="2 3">
    <name type="scientific">Acinetobacter tianfuensis</name>
    <dbReference type="NCBI Taxonomy" id="2419603"/>
    <lineage>
        <taxon>Bacteria</taxon>
        <taxon>Pseudomonadati</taxon>
        <taxon>Pseudomonadota</taxon>
        <taxon>Gammaproteobacteria</taxon>
        <taxon>Moraxellales</taxon>
        <taxon>Moraxellaceae</taxon>
        <taxon>Acinetobacter</taxon>
    </lineage>
</organism>
<dbReference type="EMBL" id="RAXV01000016">
    <property type="protein sequence ID" value="RKG31308.1"/>
    <property type="molecule type" value="Genomic_DNA"/>
</dbReference>
<accession>A0A3A8EB06</accession>
<dbReference type="PROSITE" id="PS51257">
    <property type="entry name" value="PROKAR_LIPOPROTEIN"/>
    <property type="match status" value="1"/>
</dbReference>
<protein>
    <recommendedName>
        <fullName evidence="4">Lipoprotein</fullName>
    </recommendedName>
</protein>
<dbReference type="Proteomes" id="UP000282388">
    <property type="component" value="Unassembled WGS sequence"/>
</dbReference>